<evidence type="ECO:0000256" key="1">
    <source>
        <dbReference type="SAM" id="MobiDB-lite"/>
    </source>
</evidence>
<organism evidence="3 4">
    <name type="scientific">Ambrosia artemisiifolia</name>
    <name type="common">Common ragweed</name>
    <dbReference type="NCBI Taxonomy" id="4212"/>
    <lineage>
        <taxon>Eukaryota</taxon>
        <taxon>Viridiplantae</taxon>
        <taxon>Streptophyta</taxon>
        <taxon>Embryophyta</taxon>
        <taxon>Tracheophyta</taxon>
        <taxon>Spermatophyta</taxon>
        <taxon>Magnoliopsida</taxon>
        <taxon>eudicotyledons</taxon>
        <taxon>Gunneridae</taxon>
        <taxon>Pentapetalae</taxon>
        <taxon>asterids</taxon>
        <taxon>campanulids</taxon>
        <taxon>Asterales</taxon>
        <taxon>Asteraceae</taxon>
        <taxon>Asteroideae</taxon>
        <taxon>Heliantheae alliance</taxon>
        <taxon>Heliantheae</taxon>
        <taxon>Ambrosia</taxon>
    </lineage>
</organism>
<name>A0AAD5C146_AMBAR</name>
<evidence type="ECO:0000259" key="2">
    <source>
        <dbReference type="Pfam" id="PF14309"/>
    </source>
</evidence>
<feature type="domain" description="DUF4378" evidence="2">
    <location>
        <begin position="30"/>
        <end position="99"/>
    </location>
</feature>
<dbReference type="EMBL" id="JAMZMK010010292">
    <property type="protein sequence ID" value="KAI7732169.1"/>
    <property type="molecule type" value="Genomic_DNA"/>
</dbReference>
<dbReference type="InterPro" id="IPR025486">
    <property type="entry name" value="DUF4378"/>
</dbReference>
<reference evidence="3" key="1">
    <citation type="submission" date="2022-06" db="EMBL/GenBank/DDBJ databases">
        <title>Uncovering the hologenomic basis of an extraordinary plant invasion.</title>
        <authorList>
            <person name="Bieker V.C."/>
            <person name="Martin M.D."/>
            <person name="Gilbert T."/>
            <person name="Hodgins K."/>
            <person name="Battlay P."/>
            <person name="Petersen B."/>
            <person name="Wilson J."/>
        </authorList>
    </citation>
    <scope>NUCLEOTIDE SEQUENCE</scope>
    <source>
        <strain evidence="3">AA19_3_7</strain>
        <tissue evidence="3">Leaf</tissue>
    </source>
</reference>
<gene>
    <name evidence="3" type="ORF">M8C21_018451</name>
</gene>
<evidence type="ECO:0000313" key="4">
    <source>
        <dbReference type="Proteomes" id="UP001206925"/>
    </source>
</evidence>
<dbReference type="PANTHER" id="PTHR21726:SF29">
    <property type="entry name" value="EXPRESSED PROTEIN"/>
    <property type="match status" value="1"/>
</dbReference>
<sequence length="113" mass="12953">MGQEFGAVFSKKPTTTDAATDSSGVKLERVYIKKIPFNIESMFEDFTLNMTSKIVNPYLFDKLEAQKPGFEKKHEPKLRRKLVFDYVSECVDSRCAVRRKDQLVEHVSMGGNK</sequence>
<comment type="caution">
    <text evidence="3">The sequence shown here is derived from an EMBL/GenBank/DDBJ whole genome shotgun (WGS) entry which is preliminary data.</text>
</comment>
<proteinExistence type="predicted"/>
<dbReference type="Pfam" id="PF14309">
    <property type="entry name" value="DUF4378"/>
    <property type="match status" value="1"/>
</dbReference>
<dbReference type="AlphaFoldDB" id="A0AAD5C146"/>
<keyword evidence="4" id="KW-1185">Reference proteome</keyword>
<protein>
    <recommendedName>
        <fullName evidence="2">DUF4378 domain-containing protein</fullName>
    </recommendedName>
</protein>
<feature type="compositionally biased region" description="Polar residues" evidence="1">
    <location>
        <begin position="12"/>
        <end position="23"/>
    </location>
</feature>
<feature type="region of interest" description="Disordered" evidence="1">
    <location>
        <begin position="1"/>
        <end position="23"/>
    </location>
</feature>
<dbReference type="Proteomes" id="UP001206925">
    <property type="component" value="Unassembled WGS sequence"/>
</dbReference>
<evidence type="ECO:0000313" key="3">
    <source>
        <dbReference type="EMBL" id="KAI7732169.1"/>
    </source>
</evidence>
<accession>A0AAD5C146</accession>
<dbReference type="PANTHER" id="PTHR21726">
    <property type="entry name" value="PHOSPHATIDYLINOSITOL N-ACETYLGLUCOSAMINYLTRANSFERASE SUBUNIT P DOWN SYNDROME CRITICAL REGION PROTEIN 5 -RELATED"/>
    <property type="match status" value="1"/>
</dbReference>